<dbReference type="SMART" id="SM00404">
    <property type="entry name" value="PTPc_motif"/>
    <property type="match status" value="2"/>
</dbReference>
<feature type="transmembrane region" description="Helical" evidence="20">
    <location>
        <begin position="865"/>
        <end position="889"/>
    </location>
</feature>
<dbReference type="SMART" id="SM00060">
    <property type="entry name" value="FN3"/>
    <property type="match status" value="2"/>
</dbReference>
<evidence type="ECO:0000313" key="28">
    <source>
        <dbReference type="Proteomes" id="UP000593567"/>
    </source>
</evidence>
<evidence type="ECO:0000256" key="16">
    <source>
        <dbReference type="ARBA" id="ARBA00023180"/>
    </source>
</evidence>
<dbReference type="InterPro" id="IPR014710">
    <property type="entry name" value="RmlC-like_jellyroll"/>
</dbReference>
<evidence type="ECO:0000256" key="19">
    <source>
        <dbReference type="SAM" id="Coils"/>
    </source>
</evidence>
<evidence type="ECO:0000256" key="10">
    <source>
        <dbReference type="ARBA" id="ARBA00022801"/>
    </source>
</evidence>
<dbReference type="PROSITE" id="PS50011">
    <property type="entry name" value="PROTEIN_KINASE_DOM"/>
    <property type="match status" value="1"/>
</dbReference>
<evidence type="ECO:0000259" key="23">
    <source>
        <dbReference type="PROSITE" id="PS50042"/>
    </source>
</evidence>
<dbReference type="InterPro" id="IPR000242">
    <property type="entry name" value="PTP_cat"/>
</dbReference>
<evidence type="ECO:0000256" key="8">
    <source>
        <dbReference type="ARBA" id="ARBA00022741"/>
    </source>
</evidence>
<dbReference type="Gene3D" id="3.30.200.20">
    <property type="entry name" value="Phosphorylase Kinase, domain 1"/>
    <property type="match status" value="1"/>
</dbReference>
<keyword evidence="28" id="KW-1185">Reference proteome</keyword>
<dbReference type="InterPro" id="IPR029021">
    <property type="entry name" value="Prot-tyrosine_phosphatase-like"/>
</dbReference>
<dbReference type="EC" id="3.1.3.48" evidence="2"/>
<dbReference type="InterPro" id="IPR003961">
    <property type="entry name" value="FN3_dom"/>
</dbReference>
<keyword evidence="7 21" id="KW-0732">Signal</keyword>
<dbReference type="PROSITE" id="PS50056">
    <property type="entry name" value="TYR_PHOSPHATASE_2"/>
    <property type="match status" value="2"/>
</dbReference>
<dbReference type="SMART" id="SM00100">
    <property type="entry name" value="cNMP"/>
    <property type="match status" value="2"/>
</dbReference>
<dbReference type="PANTHER" id="PTHR46957:SF3">
    <property type="entry name" value="CYTOKINE RECEPTOR"/>
    <property type="match status" value="1"/>
</dbReference>
<dbReference type="CDD" id="cd12083">
    <property type="entry name" value="DD_cGKI"/>
    <property type="match status" value="1"/>
</dbReference>
<dbReference type="CDD" id="cd00038">
    <property type="entry name" value="CAP_ED"/>
    <property type="match status" value="2"/>
</dbReference>
<dbReference type="OrthoDB" id="63267at2759"/>
<dbReference type="CDD" id="cd00063">
    <property type="entry name" value="FN3"/>
    <property type="match status" value="3"/>
</dbReference>
<evidence type="ECO:0000256" key="6">
    <source>
        <dbReference type="ARBA" id="ARBA00022692"/>
    </source>
</evidence>
<dbReference type="InterPro" id="IPR000719">
    <property type="entry name" value="Prot_kinase_dom"/>
</dbReference>
<evidence type="ECO:0000256" key="9">
    <source>
        <dbReference type="ARBA" id="ARBA00022777"/>
    </source>
</evidence>
<dbReference type="GO" id="GO:0005737">
    <property type="term" value="C:cytoplasm"/>
    <property type="evidence" value="ECO:0007669"/>
    <property type="project" value="UniProtKB-ARBA"/>
</dbReference>
<dbReference type="InterPro" id="IPR036116">
    <property type="entry name" value="FN3_sf"/>
</dbReference>
<dbReference type="Gene3D" id="1.10.510.10">
    <property type="entry name" value="Transferase(Phosphotransferase) domain 1"/>
    <property type="match status" value="1"/>
</dbReference>
<evidence type="ECO:0000256" key="15">
    <source>
        <dbReference type="ARBA" id="ARBA00023136"/>
    </source>
</evidence>
<evidence type="ECO:0000256" key="11">
    <source>
        <dbReference type="ARBA" id="ARBA00022840"/>
    </source>
</evidence>
<dbReference type="FunFam" id="3.30.200.20:FF:000005">
    <property type="entry name" value="cAMP-dependent protein kinase catalytic subunit"/>
    <property type="match status" value="1"/>
</dbReference>
<gene>
    <name evidence="27" type="ORF">EB796_009937</name>
</gene>
<evidence type="ECO:0000259" key="25">
    <source>
        <dbReference type="PROSITE" id="PS50056"/>
    </source>
</evidence>
<dbReference type="FunFam" id="2.60.120.10:FF:000064">
    <property type="entry name" value="cGMP-dependent protein kinase, isozyme"/>
    <property type="match status" value="1"/>
</dbReference>
<dbReference type="InterPro" id="IPR003595">
    <property type="entry name" value="Tyr_Pase_cat"/>
</dbReference>
<dbReference type="GO" id="GO:0005524">
    <property type="term" value="F:ATP binding"/>
    <property type="evidence" value="ECO:0007669"/>
    <property type="project" value="UniProtKB-UniRule"/>
</dbReference>
<dbReference type="InterPro" id="IPR013783">
    <property type="entry name" value="Ig-like_fold"/>
</dbReference>
<dbReference type="FunFam" id="3.90.190.10:FF:000102">
    <property type="entry name" value="Receptor-type tyrosine-protein phosphatase"/>
    <property type="match status" value="1"/>
</dbReference>
<dbReference type="Pfam" id="PF00102">
    <property type="entry name" value="Y_phosphatase"/>
    <property type="match status" value="3"/>
</dbReference>
<feature type="domain" description="Protein kinase" evidence="22">
    <location>
        <begin position="1954"/>
        <end position="2126"/>
    </location>
</feature>
<evidence type="ECO:0000256" key="5">
    <source>
        <dbReference type="ARBA" id="ARBA00022679"/>
    </source>
</evidence>
<dbReference type="SMART" id="SM00220">
    <property type="entry name" value="S_TKc"/>
    <property type="match status" value="1"/>
</dbReference>
<keyword evidence="10" id="KW-0378">Hydrolase</keyword>
<feature type="domain" description="Fibronectin type-III" evidence="26">
    <location>
        <begin position="521"/>
        <end position="614"/>
    </location>
</feature>
<keyword evidence="19" id="KW-0175">Coiled coil</keyword>
<evidence type="ECO:0000256" key="1">
    <source>
        <dbReference type="ARBA" id="ARBA00004479"/>
    </source>
</evidence>
<feature type="coiled-coil region" evidence="19">
    <location>
        <begin position="1588"/>
        <end position="1622"/>
    </location>
</feature>
<feature type="domain" description="Fibronectin type-III" evidence="26">
    <location>
        <begin position="615"/>
        <end position="716"/>
    </location>
</feature>
<dbReference type="InterPro" id="IPR057598">
    <property type="entry name" value="Fn3_PTPRU"/>
</dbReference>
<comment type="subcellular location">
    <subcellularLocation>
        <location evidence="1">Membrane</location>
        <topology evidence="1">Single-pass type I membrane protein</topology>
    </subcellularLocation>
</comment>
<comment type="catalytic activity">
    <reaction evidence="17">
        <text>O-phospho-L-tyrosyl-[protein] + H2O = L-tyrosyl-[protein] + phosphate</text>
        <dbReference type="Rhea" id="RHEA:10684"/>
        <dbReference type="Rhea" id="RHEA-COMP:10136"/>
        <dbReference type="Rhea" id="RHEA-COMP:20101"/>
        <dbReference type="ChEBI" id="CHEBI:15377"/>
        <dbReference type="ChEBI" id="CHEBI:43474"/>
        <dbReference type="ChEBI" id="CHEBI:46858"/>
        <dbReference type="ChEBI" id="CHEBI:61978"/>
        <dbReference type="EC" id="3.1.3.48"/>
    </reaction>
</comment>
<dbReference type="Gene3D" id="2.60.120.10">
    <property type="entry name" value="Jelly Rolls"/>
    <property type="match status" value="2"/>
</dbReference>
<dbReference type="InterPro" id="IPR050713">
    <property type="entry name" value="RTP_Phos/Ushers"/>
</dbReference>
<keyword evidence="15 20" id="KW-0472">Membrane</keyword>
<dbReference type="PROSITE" id="PS00889">
    <property type="entry name" value="CNMP_BINDING_2"/>
    <property type="match status" value="2"/>
</dbReference>
<evidence type="ECO:0000256" key="2">
    <source>
        <dbReference type="ARBA" id="ARBA00013064"/>
    </source>
</evidence>
<dbReference type="SMART" id="SM00194">
    <property type="entry name" value="PTPc"/>
    <property type="match status" value="2"/>
</dbReference>
<evidence type="ECO:0000256" key="14">
    <source>
        <dbReference type="ARBA" id="ARBA00022992"/>
    </source>
</evidence>
<dbReference type="GO" id="GO:0004725">
    <property type="term" value="F:protein tyrosine phosphatase activity"/>
    <property type="evidence" value="ECO:0007669"/>
    <property type="project" value="UniProtKB-EC"/>
</dbReference>
<dbReference type="CDD" id="cd00047">
    <property type="entry name" value="PTPc"/>
    <property type="match status" value="1"/>
</dbReference>
<dbReference type="InterPro" id="IPR017441">
    <property type="entry name" value="Protein_kinase_ATP_BS"/>
</dbReference>
<dbReference type="PROSITE" id="PS00107">
    <property type="entry name" value="PROTEIN_KINASE_ATP"/>
    <property type="match status" value="1"/>
</dbReference>
<sequence length="2126" mass="237945">MFQQRVLLKPVFFLIVVVISVKCEDTTVSSLATTEPNCPNGEFILNGQCRVCHCRSGFSTCDATVGCTALTPGGEVCQVGYTGFPSCQLGLPTPSEDAIKWRSEEAETVTFFVNAIPSVTLVPSLLYEINCSSLLPVDIVTFQLTINSNLPDGQGKKIFMSSKSYDCQVKLVVGGDESEMGISLAITPCTGWTLPTGNDITVNSAFRKLGGSNKVVIDVGFPAAETDCELDPYFDATYEVSISQVPGTTTFFTKAGISPSNFSDLTDTADFVFTPNTAYSLKLEVYDAGSKLGDDRKVFITPPVTLPPLVVGNVGLLEPKPGLVELTFDLSKISPNTGNIRPDEYWVEYTEYEFGASESLSTKVSKQFTVSGDIATCSLHLSYPGTQLRYSIESKVVVGGNEYKETSSSLTYTTTPCTSGPSPFNIARVNFAKRSIDTAQIKVDFAEPASSCDGDLTYRLLVTANDDPGNWSSCVGLDCSSKYSLHGCTKYNVTVEAKNRFGLSALSNTIEVTTPNKTPSRPLNLRFDTTNNPKVRVYWDPPSGPGCNATEYLVSVSETATGDYLHTDLPITSIPYVFTGEYHNNYTVTVRSVNKVGAGAMSKEIILLPAIKPGAPRGFTLLQTNTTCLNISWIAPTSTGGIIEAYDAVCRAVKVYGRVSVAFHRMTYKMVEDDSRPLHTVMCGLFPGSQYDCSIAARNYAGSHASPSKLIWTFPNKPQALQQPEIFPDKFTATTVTMFLPVADQMDRPVSAYFVGIEKYSGSNKTAVLDTETLTSGDFGEYNPEAPDLKYITAKLTADHVNQDFVVGDDNIYNGFHNAPLTKGQQYTVYYGVQVTRGQITKETFIHSPTPFTVKRGEGVIQRHVVVAIVSSVITMVIFTVVIIILILIRRKRGGFTRQPTLRAELIPLKRRRAINHKRSTSDNGEEPSLDLEPIPVNYLKSYIIANQDAISQQYRALPAGFLAPYTEAIEGVNNDKNRFANILPYDKSRVILPELPGVPHSDYINASYVDGFNKNMQYIAACGPKPNTVADFWRMIYELKSTCIVMVTKCVEEGKIKCEKYWPDNRETEKHGDLEISCTSSESWADFATHTFSISKEGDSKPLICHHFFFLSWPDHGVPRNSTPFLLFRRKVKSFSSSLSSPLVIHCSAGVGRTGTFIAIDYLLDQAETEKQINVFQLVQSMRNQRVSMVQTIDQYHYIYQAVCEALETKEFYYSAPQFQGSYLEWNSEEIIEQQFEALAEISAQVESFDFEVGNEKENKSKNQNPDILPHDQHRAYIISQPPGYSTYINAVFINVSYSKKKDMFIATQMPLPHTVDDYLRLIFDQQVTTVVSLEPQNKTNETDSTWNFRHIQANFWHQDDRLPQNEDLIFTLLEQVEKCPQQAAGDSKICVQCRDGNERTGLFLSLYNALDRLKTEQEVDVYHTVELIRMIRPQAVTDTQVKRSKCLPLQNCTFSTKGSGGTVTAVGSTSKKQSTRGTQTEKKFNEKVKNVNRSCQTACGSISTNHQVMQSFDVDYEQTIKEEKGYSATGKPDTSDSTEAQRLHQCLDQLSSSGILSHVEDKLNRRNTVLETKKAIEILYTVMGSLQDLQRQLKSKEETIQRLERELDIRDELIEQLKSQLDKYQSIVPKSLSTGLANGYMPRKQRAQGISAAPQGGFNLNLNEFKKYKATKKPENTKCLIKQAILDNDFMKNLDTGQIMAIVDCMYMVTYNRDDIIIREGDVGSLVYVMEEGRVEVSKDKHKLCNMGHGKVFGELAILYNCTRTASIKVYLAPAVLDRVQTMGYRQAMLSKHYDGDWMQKQQEYTEFLTSVPIFKELTNDKISKLADVLEEAHYNNGDYICRQDARGDTFYIISKGQVKVTRKAENGGEAAFIRNLKRGDFFGEKALQGEDVRTANIIADDTEGVDCLVIDRDSYVQLISNIADIQKAYPDGMPSTHVVAKEFASLRLSDFTVIATLGVGGFGRVELVQMNENKSKTYALKCLKKAHIVETKQEEHIMNEKKIMSEASCDFIVKCYRTFKDRKYLYMLLEPCLGGELWTLLRDKEVFDDPTARFYTACVVEAFTYLHSRGIVYRDLKPENLLLDNRGYIKLVNTFFFCYFSNSKSLFIFMVNFLKIKVPLHQN</sequence>
<dbReference type="PROSITE" id="PS00888">
    <property type="entry name" value="CNMP_BINDING_1"/>
    <property type="match status" value="1"/>
</dbReference>
<dbReference type="GO" id="GO:0004692">
    <property type="term" value="F:cGMP-dependent protein kinase activity"/>
    <property type="evidence" value="ECO:0007669"/>
    <property type="project" value="UniProtKB-ARBA"/>
</dbReference>
<evidence type="ECO:0000313" key="27">
    <source>
        <dbReference type="EMBL" id="KAF6031730.1"/>
    </source>
</evidence>
<dbReference type="Pfam" id="PF00069">
    <property type="entry name" value="Pkinase"/>
    <property type="match status" value="1"/>
</dbReference>
<dbReference type="PRINTS" id="PR00700">
    <property type="entry name" value="PRTYPHPHTASE"/>
</dbReference>
<dbReference type="GO" id="GO:0030553">
    <property type="term" value="F:cGMP binding"/>
    <property type="evidence" value="ECO:0007669"/>
    <property type="project" value="UniProtKB-KW"/>
</dbReference>
<dbReference type="Gene3D" id="1.20.5.170">
    <property type="match status" value="1"/>
</dbReference>
<keyword evidence="3" id="KW-0723">Serine/threonine-protein kinase</keyword>
<feature type="signal peptide" evidence="21">
    <location>
        <begin position="1"/>
        <end position="23"/>
    </location>
</feature>
<dbReference type="SUPFAM" id="SSF52799">
    <property type="entry name" value="(Phosphotyrosine protein) phosphatases II"/>
    <property type="match status" value="2"/>
</dbReference>
<dbReference type="InterPro" id="IPR008271">
    <property type="entry name" value="Ser/Thr_kinase_AS"/>
</dbReference>
<feature type="domain" description="Cyclic nucleotide-binding" evidence="23">
    <location>
        <begin position="1692"/>
        <end position="1772"/>
    </location>
</feature>
<dbReference type="PROSITE" id="PS50055">
    <property type="entry name" value="TYR_PHOSPHATASE_PTP"/>
    <property type="match status" value="2"/>
</dbReference>
<proteinExistence type="predicted"/>
<dbReference type="SUPFAM" id="SSF49265">
    <property type="entry name" value="Fibronectin type III"/>
    <property type="match status" value="2"/>
</dbReference>
<dbReference type="GO" id="GO:0016020">
    <property type="term" value="C:membrane"/>
    <property type="evidence" value="ECO:0007669"/>
    <property type="project" value="UniProtKB-SubCell"/>
</dbReference>
<dbReference type="SUPFAM" id="SSF51206">
    <property type="entry name" value="cAMP-binding domain-like"/>
    <property type="match status" value="2"/>
</dbReference>
<feature type="domain" description="Tyrosine specific protein phosphatases" evidence="25">
    <location>
        <begin position="1368"/>
        <end position="1445"/>
    </location>
</feature>
<feature type="domain" description="Cyclic nucleotide-binding" evidence="23">
    <location>
        <begin position="1816"/>
        <end position="1930"/>
    </location>
</feature>
<keyword evidence="16" id="KW-0325">Glycoprotein</keyword>
<evidence type="ECO:0000256" key="13">
    <source>
        <dbReference type="ARBA" id="ARBA00022989"/>
    </source>
</evidence>
<dbReference type="Pfam" id="PF00027">
    <property type="entry name" value="cNMP_binding"/>
    <property type="match status" value="2"/>
</dbReference>
<dbReference type="PROSITE" id="PS00108">
    <property type="entry name" value="PROTEIN_KINASE_ST"/>
    <property type="match status" value="1"/>
</dbReference>
<organism evidence="27 28">
    <name type="scientific">Bugula neritina</name>
    <name type="common">Brown bryozoan</name>
    <name type="synonym">Sertularia neritina</name>
    <dbReference type="NCBI Taxonomy" id="10212"/>
    <lineage>
        <taxon>Eukaryota</taxon>
        <taxon>Metazoa</taxon>
        <taxon>Spiralia</taxon>
        <taxon>Lophotrochozoa</taxon>
        <taxon>Bryozoa</taxon>
        <taxon>Gymnolaemata</taxon>
        <taxon>Cheilostomatida</taxon>
        <taxon>Flustrina</taxon>
        <taxon>Buguloidea</taxon>
        <taxon>Bugulidae</taxon>
        <taxon>Bugula</taxon>
    </lineage>
</organism>
<dbReference type="InterPro" id="IPR016130">
    <property type="entry name" value="Tyr_Pase_AS"/>
</dbReference>
<evidence type="ECO:0000256" key="12">
    <source>
        <dbReference type="ARBA" id="ARBA00022912"/>
    </source>
</evidence>
<feature type="binding site" evidence="18">
    <location>
        <position position="1984"/>
    </location>
    <ligand>
        <name>ATP</name>
        <dbReference type="ChEBI" id="CHEBI:30616"/>
    </ligand>
</feature>
<evidence type="ECO:0000259" key="24">
    <source>
        <dbReference type="PROSITE" id="PS50055"/>
    </source>
</evidence>
<dbReference type="SUPFAM" id="SSF56112">
    <property type="entry name" value="Protein kinase-like (PK-like)"/>
    <property type="match status" value="1"/>
</dbReference>
<evidence type="ECO:0000256" key="4">
    <source>
        <dbReference type="ARBA" id="ARBA00022535"/>
    </source>
</evidence>
<accession>A0A7J7JZ95</accession>
<feature type="domain" description="Tyrosine specific protein phosphatases" evidence="25">
    <location>
        <begin position="1127"/>
        <end position="1198"/>
    </location>
</feature>
<protein>
    <recommendedName>
        <fullName evidence="2">protein-tyrosine-phosphatase</fullName>
        <ecNumber evidence="2">3.1.3.48</ecNumber>
    </recommendedName>
</protein>
<dbReference type="PANTHER" id="PTHR46957">
    <property type="entry name" value="CYTOKINE RECEPTOR"/>
    <property type="match status" value="1"/>
</dbReference>
<reference evidence="27" key="1">
    <citation type="submission" date="2020-06" db="EMBL/GenBank/DDBJ databases">
        <title>Draft genome of Bugula neritina, a colonial animal packing powerful symbionts and potential medicines.</title>
        <authorList>
            <person name="Rayko M."/>
        </authorList>
    </citation>
    <scope>NUCLEOTIDE SEQUENCE [LARGE SCALE GENOMIC DNA]</scope>
    <source>
        <strain evidence="27">Kwan_BN1</strain>
    </source>
</reference>
<dbReference type="InterPro" id="IPR011009">
    <property type="entry name" value="Kinase-like_dom_sf"/>
</dbReference>
<feature type="chain" id="PRO_5029717489" description="protein-tyrosine-phosphatase" evidence="21">
    <location>
        <begin position="24"/>
        <end position="2126"/>
    </location>
</feature>
<feature type="domain" description="Tyrosine-protein phosphatase" evidence="24">
    <location>
        <begin position="1233"/>
        <end position="1441"/>
    </location>
</feature>
<evidence type="ECO:0000259" key="22">
    <source>
        <dbReference type="PROSITE" id="PS50011"/>
    </source>
</evidence>
<dbReference type="InterPro" id="IPR018490">
    <property type="entry name" value="cNMP-bd_dom_sf"/>
</dbReference>
<dbReference type="Gene3D" id="3.90.190.10">
    <property type="entry name" value="Protein tyrosine phosphatase superfamily"/>
    <property type="match status" value="3"/>
</dbReference>
<evidence type="ECO:0000256" key="7">
    <source>
        <dbReference type="ARBA" id="ARBA00022729"/>
    </source>
</evidence>
<dbReference type="InterPro" id="IPR018488">
    <property type="entry name" value="cNMP-bd_CS"/>
</dbReference>
<keyword evidence="12" id="KW-0904">Protein phosphatase</keyword>
<keyword evidence="5" id="KW-0808">Transferase</keyword>
<evidence type="ECO:0000256" key="3">
    <source>
        <dbReference type="ARBA" id="ARBA00022527"/>
    </source>
</evidence>
<keyword evidence="13 20" id="KW-1133">Transmembrane helix</keyword>
<keyword evidence="6 20" id="KW-0812">Transmembrane</keyword>
<dbReference type="InterPro" id="IPR000595">
    <property type="entry name" value="cNMP-bd_dom"/>
</dbReference>
<evidence type="ECO:0000256" key="17">
    <source>
        <dbReference type="ARBA" id="ARBA00051722"/>
    </source>
</evidence>
<evidence type="ECO:0000256" key="21">
    <source>
        <dbReference type="SAM" id="SignalP"/>
    </source>
</evidence>
<keyword evidence="14" id="KW-0142">cGMP-binding</keyword>
<keyword evidence="9" id="KW-0418">Kinase</keyword>
<keyword evidence="8 18" id="KW-0547">Nucleotide-binding</keyword>
<dbReference type="InterPro" id="IPR000387">
    <property type="entry name" value="Tyr_Pase_dom"/>
</dbReference>
<keyword evidence="11 18" id="KW-0067">ATP-binding</keyword>
<dbReference type="Pfam" id="PF23144">
    <property type="entry name" value="Fn3_PTPRU"/>
    <property type="match status" value="1"/>
</dbReference>
<dbReference type="PROSITE" id="PS50042">
    <property type="entry name" value="CNMP_BINDING_3"/>
    <property type="match status" value="2"/>
</dbReference>
<dbReference type="PROSITE" id="PS00383">
    <property type="entry name" value="TYR_PHOSPHATASE_1"/>
    <property type="match status" value="1"/>
</dbReference>
<dbReference type="EMBL" id="VXIV02001571">
    <property type="protein sequence ID" value="KAF6031730.1"/>
    <property type="molecule type" value="Genomic_DNA"/>
</dbReference>
<feature type="domain" description="Tyrosine-protein phosphatase" evidence="24">
    <location>
        <begin position="951"/>
        <end position="1207"/>
    </location>
</feature>
<evidence type="ECO:0000256" key="18">
    <source>
        <dbReference type="PROSITE-ProRule" id="PRU10141"/>
    </source>
</evidence>
<name>A0A7J7JZ95_BUGNE</name>
<comment type="caution">
    <text evidence="27">The sequence shown here is derived from an EMBL/GenBank/DDBJ whole genome shotgun (WGS) entry which is preliminary data.</text>
</comment>
<evidence type="ECO:0000259" key="26">
    <source>
        <dbReference type="PROSITE" id="PS50853"/>
    </source>
</evidence>
<dbReference type="Proteomes" id="UP000593567">
    <property type="component" value="Unassembled WGS sequence"/>
</dbReference>
<dbReference type="PROSITE" id="PS50853">
    <property type="entry name" value="FN3"/>
    <property type="match status" value="2"/>
</dbReference>
<evidence type="ECO:0000256" key="20">
    <source>
        <dbReference type="SAM" id="Phobius"/>
    </source>
</evidence>
<dbReference type="Gene3D" id="2.60.40.10">
    <property type="entry name" value="Immunoglobulins"/>
    <property type="match status" value="3"/>
</dbReference>
<keyword evidence="4" id="KW-0140">cGMP</keyword>